<feature type="region of interest" description="Disordered" evidence="1">
    <location>
        <begin position="1"/>
        <end position="54"/>
    </location>
</feature>
<protein>
    <submittedName>
        <fullName evidence="2">Uncharacterized protein</fullName>
    </submittedName>
</protein>
<dbReference type="GeneID" id="36331253"/>
<dbReference type="OrthoDB" id="10295917at2759"/>
<keyword evidence="3" id="KW-1185">Reference proteome</keyword>
<dbReference type="AlphaFoldDB" id="A0A1X6MTM6"/>
<sequence>MRTVIWTTPKATHARRRPHAAATAHAHGPGTLRARTHGPQEPQGNDAQNASARRRRQGGGACAMLCVLDGHVEGLPPSGGIAPLPSIARKPGRSWGTVWAPASGRRAMLRAGRENCADADHVELFLSGRGIACAMGCFPQAAGPPTDSRHKHKCSAYRLCTLITPPILGQEPRTTPSSPGYHAGRPPTCPGSRSGSLHRAHGLPHTQSMVIFSRVPRVRPAPPDAEIGAQKDVRGAVLVFLGSAGGGGDPGSAAECYLRGAEVLRVTAPSRQWRWGVPAGSVNGSVRWLQRHGGRGSGGEVYVL</sequence>
<evidence type="ECO:0000256" key="1">
    <source>
        <dbReference type="SAM" id="MobiDB-lite"/>
    </source>
</evidence>
<dbReference type="RefSeq" id="XP_024336473.1">
    <property type="nucleotide sequence ID" value="XM_024486304.1"/>
</dbReference>
<gene>
    <name evidence="2" type="ORF">POSPLADRAFT_1149456</name>
</gene>
<reference evidence="2 3" key="1">
    <citation type="submission" date="2017-04" db="EMBL/GenBank/DDBJ databases">
        <title>Genome Sequence of the Model Brown-Rot Fungus Postia placenta SB12.</title>
        <authorList>
            <consortium name="DOE Joint Genome Institute"/>
            <person name="Gaskell J."/>
            <person name="Kersten P."/>
            <person name="Larrondo L.F."/>
            <person name="Canessa P."/>
            <person name="Martinez D."/>
            <person name="Hibbett D."/>
            <person name="Schmoll M."/>
            <person name="Kubicek C.P."/>
            <person name="Martinez A.T."/>
            <person name="Yadav J."/>
            <person name="Master E."/>
            <person name="Magnuson J.K."/>
            <person name="James T."/>
            <person name="Yaver D."/>
            <person name="Berka R."/>
            <person name="Labutti K."/>
            <person name="Lipzen A."/>
            <person name="Aerts A."/>
            <person name="Barry K."/>
            <person name="Henrissat B."/>
            <person name="Blanchette R."/>
            <person name="Grigoriev I."/>
            <person name="Cullen D."/>
        </authorList>
    </citation>
    <scope>NUCLEOTIDE SEQUENCE [LARGE SCALE GENOMIC DNA]</scope>
    <source>
        <strain evidence="2 3">MAD-698-R-SB12</strain>
    </source>
</reference>
<feature type="region of interest" description="Disordered" evidence="1">
    <location>
        <begin position="168"/>
        <end position="200"/>
    </location>
</feature>
<accession>A0A1X6MTM6</accession>
<organism evidence="2 3">
    <name type="scientific">Postia placenta MAD-698-R-SB12</name>
    <dbReference type="NCBI Taxonomy" id="670580"/>
    <lineage>
        <taxon>Eukaryota</taxon>
        <taxon>Fungi</taxon>
        <taxon>Dikarya</taxon>
        <taxon>Basidiomycota</taxon>
        <taxon>Agaricomycotina</taxon>
        <taxon>Agaricomycetes</taxon>
        <taxon>Polyporales</taxon>
        <taxon>Adustoporiaceae</taxon>
        <taxon>Rhodonia</taxon>
    </lineage>
</organism>
<dbReference type="Proteomes" id="UP000194127">
    <property type="component" value="Unassembled WGS sequence"/>
</dbReference>
<feature type="compositionally biased region" description="Low complexity" evidence="1">
    <location>
        <begin position="20"/>
        <end position="31"/>
    </location>
</feature>
<feature type="compositionally biased region" description="Polar residues" evidence="1">
    <location>
        <begin position="1"/>
        <end position="10"/>
    </location>
</feature>
<dbReference type="EMBL" id="KZ110601">
    <property type="protein sequence ID" value="OSX59679.1"/>
    <property type="molecule type" value="Genomic_DNA"/>
</dbReference>
<evidence type="ECO:0000313" key="3">
    <source>
        <dbReference type="Proteomes" id="UP000194127"/>
    </source>
</evidence>
<proteinExistence type="predicted"/>
<evidence type="ECO:0000313" key="2">
    <source>
        <dbReference type="EMBL" id="OSX59679.1"/>
    </source>
</evidence>
<name>A0A1X6MTM6_9APHY</name>